<dbReference type="PROSITE" id="PS51257">
    <property type="entry name" value="PROKAR_LIPOPROTEIN"/>
    <property type="match status" value="1"/>
</dbReference>
<feature type="compositionally biased region" description="Basic and acidic residues" evidence="1">
    <location>
        <begin position="97"/>
        <end position="117"/>
    </location>
</feature>
<evidence type="ECO:0000256" key="1">
    <source>
        <dbReference type="SAM" id="MobiDB-lite"/>
    </source>
</evidence>
<feature type="region of interest" description="Disordered" evidence="1">
    <location>
        <begin position="39"/>
        <end position="78"/>
    </location>
</feature>
<evidence type="ECO:0000313" key="4">
    <source>
        <dbReference type="Proteomes" id="UP000287651"/>
    </source>
</evidence>
<dbReference type="Proteomes" id="UP000287651">
    <property type="component" value="Unassembled WGS sequence"/>
</dbReference>
<reference evidence="3 4" key="1">
    <citation type="journal article" date="2014" name="Agronomy (Basel)">
        <title>A Draft Genome Sequence for Ensete ventricosum, the Drought-Tolerant Tree Against Hunger.</title>
        <authorList>
            <person name="Harrison J."/>
            <person name="Moore K.A."/>
            <person name="Paszkiewicz K."/>
            <person name="Jones T."/>
            <person name="Grant M."/>
            <person name="Ambacheew D."/>
            <person name="Muzemil S."/>
            <person name="Studholme D.J."/>
        </authorList>
    </citation>
    <scope>NUCLEOTIDE SEQUENCE [LARGE SCALE GENOMIC DNA]</scope>
</reference>
<evidence type="ECO:0000313" key="3">
    <source>
        <dbReference type="EMBL" id="RRT62848.1"/>
    </source>
</evidence>
<feature type="domain" description="Retrotransposon gag" evidence="2">
    <location>
        <begin position="339"/>
        <end position="430"/>
    </location>
</feature>
<dbReference type="InterPro" id="IPR005162">
    <property type="entry name" value="Retrotrans_gag_dom"/>
</dbReference>
<sequence>MRKHTKQGSDFFGRPCAMVYGSQACCEIAHQMFVRFSTGGGAKREGRGLRCNASSAHEPEPAMLAQQTQRQNSSTRQAPDLTLTFLALEGRPMSQERPFRNSSVEHHSEPNHPHPTDEATVAVPIPNRFWRMMTDPGFPSPASNPASFVITAEAFLGLTSQVQALAGMVHTIVPYLPQLVHSTTPPAAPPQTESPAAPNRGVPPEVEPPQPQVAEARAASSTPTPARSQSRSYNLIQTEPDFDTLSTDTADSLRKQVCRVHQRLDEVQKEVLKSRGEVGESSKSGSPFTPEIQAKPFPATFKIPVVEPYDGNGNPTEHIVAFRAQMALYDTSDALMCRAFPTTLRGLARIWYSRLKPTSIPSFDLLAKEFELNFLASACPKSTIASLLGMAQGSDEPLSQFVGRFTLQVQEIPCLHPSLAIQAFLTALRPSRFFWSLIERPPVTLPEML</sequence>
<feature type="region of interest" description="Disordered" evidence="1">
    <location>
        <begin position="183"/>
        <end position="240"/>
    </location>
</feature>
<dbReference type="PANTHER" id="PTHR33223:SF10">
    <property type="entry name" value="AMINOTRANSFERASE-LIKE PLANT MOBILE DOMAIN-CONTAINING PROTEIN"/>
    <property type="match status" value="1"/>
</dbReference>
<name>A0A426ZFV1_ENSVE</name>
<dbReference type="EMBL" id="AMZH03006827">
    <property type="protein sequence ID" value="RRT62848.1"/>
    <property type="molecule type" value="Genomic_DNA"/>
</dbReference>
<dbReference type="PANTHER" id="PTHR33223">
    <property type="entry name" value="CCHC-TYPE DOMAIN-CONTAINING PROTEIN"/>
    <property type="match status" value="1"/>
</dbReference>
<organism evidence="3 4">
    <name type="scientific">Ensete ventricosum</name>
    <name type="common">Abyssinian banana</name>
    <name type="synonym">Musa ensete</name>
    <dbReference type="NCBI Taxonomy" id="4639"/>
    <lineage>
        <taxon>Eukaryota</taxon>
        <taxon>Viridiplantae</taxon>
        <taxon>Streptophyta</taxon>
        <taxon>Embryophyta</taxon>
        <taxon>Tracheophyta</taxon>
        <taxon>Spermatophyta</taxon>
        <taxon>Magnoliopsida</taxon>
        <taxon>Liliopsida</taxon>
        <taxon>Zingiberales</taxon>
        <taxon>Musaceae</taxon>
        <taxon>Ensete</taxon>
    </lineage>
</organism>
<feature type="region of interest" description="Disordered" evidence="1">
    <location>
        <begin position="94"/>
        <end position="119"/>
    </location>
</feature>
<dbReference type="Pfam" id="PF03732">
    <property type="entry name" value="Retrotrans_gag"/>
    <property type="match status" value="1"/>
</dbReference>
<accession>A0A426ZFV1</accession>
<proteinExistence type="predicted"/>
<evidence type="ECO:0000259" key="2">
    <source>
        <dbReference type="Pfam" id="PF03732"/>
    </source>
</evidence>
<gene>
    <name evidence="3" type="ORF">B296_00022022</name>
</gene>
<comment type="caution">
    <text evidence="3">The sequence shown here is derived from an EMBL/GenBank/DDBJ whole genome shotgun (WGS) entry which is preliminary data.</text>
</comment>
<dbReference type="AlphaFoldDB" id="A0A426ZFV1"/>
<protein>
    <recommendedName>
        <fullName evidence="2">Retrotransposon gag domain-containing protein</fullName>
    </recommendedName>
</protein>
<feature type="compositionally biased region" description="Polar residues" evidence="1">
    <location>
        <begin position="219"/>
        <end position="237"/>
    </location>
</feature>
<feature type="compositionally biased region" description="Low complexity" evidence="1">
    <location>
        <begin position="65"/>
        <end position="78"/>
    </location>
</feature>